<evidence type="ECO:0000256" key="1">
    <source>
        <dbReference type="SAM" id="MobiDB-lite"/>
    </source>
</evidence>
<feature type="non-terminal residue" evidence="2">
    <location>
        <position position="567"/>
    </location>
</feature>
<dbReference type="STRING" id="745531.A0A0C3RVD7"/>
<dbReference type="EMBL" id="KN840549">
    <property type="protein sequence ID" value="KIP05221.1"/>
    <property type="molecule type" value="Genomic_DNA"/>
</dbReference>
<feature type="compositionally biased region" description="Basic residues" evidence="1">
    <location>
        <begin position="262"/>
        <end position="272"/>
    </location>
</feature>
<feature type="compositionally biased region" description="Basic and acidic residues" evidence="1">
    <location>
        <begin position="112"/>
        <end position="127"/>
    </location>
</feature>
<reference evidence="2 3" key="1">
    <citation type="journal article" date="2014" name="PLoS Genet.">
        <title>Analysis of the Phlebiopsis gigantea genome, transcriptome and secretome provides insight into its pioneer colonization strategies of wood.</title>
        <authorList>
            <person name="Hori C."/>
            <person name="Ishida T."/>
            <person name="Igarashi K."/>
            <person name="Samejima M."/>
            <person name="Suzuki H."/>
            <person name="Master E."/>
            <person name="Ferreira P."/>
            <person name="Ruiz-Duenas F.J."/>
            <person name="Held B."/>
            <person name="Canessa P."/>
            <person name="Larrondo L.F."/>
            <person name="Schmoll M."/>
            <person name="Druzhinina I.S."/>
            <person name="Kubicek C.P."/>
            <person name="Gaskell J.A."/>
            <person name="Kersten P."/>
            <person name="St John F."/>
            <person name="Glasner J."/>
            <person name="Sabat G."/>
            <person name="Splinter BonDurant S."/>
            <person name="Syed K."/>
            <person name="Yadav J."/>
            <person name="Mgbeahuruike A.C."/>
            <person name="Kovalchuk A."/>
            <person name="Asiegbu F.O."/>
            <person name="Lackner G."/>
            <person name="Hoffmeister D."/>
            <person name="Rencoret J."/>
            <person name="Gutierrez A."/>
            <person name="Sun H."/>
            <person name="Lindquist E."/>
            <person name="Barry K."/>
            <person name="Riley R."/>
            <person name="Grigoriev I.V."/>
            <person name="Henrissat B."/>
            <person name="Kues U."/>
            <person name="Berka R.M."/>
            <person name="Martinez A.T."/>
            <person name="Covert S.F."/>
            <person name="Blanchette R.A."/>
            <person name="Cullen D."/>
        </authorList>
    </citation>
    <scope>NUCLEOTIDE SEQUENCE [LARGE SCALE GENOMIC DNA]</scope>
    <source>
        <strain evidence="2 3">11061_1 CR5-6</strain>
    </source>
</reference>
<sequence length="567" mass="59041">MAFTAVFVFICVPLVRRRARRHGATADDVEKLGGAAPRRQRMSHISRWRRAGASGAYSAVTAEDGDDDLHRYQEKSGIDLHTSAGSALGRRDGEREGAGRSLASDAATLSHETSRRTRETASSDRHPRPGPGQLGAASASLDHTASPQQSAGISTQAPRDPQTKRTASSKASPARRDAYPDYVGPGCILPTTTTLPDDGSSLLAVSLPSAAFLDHQDMDPHKAYDTKSSVSRPGSLQLPSPPASPPQSPPLPTTSSSTHGAPRSHSHVHASSHARTLSVSGARPPLSSTRSASSAHGSTLPFRPPPPPTYTSTPAWWSTTVVHHPSTLSPPQSPPRSHSHSRSPSAAAHGSHSMHPVPSTSKSPAPASSSSQPPPQPPLTHAPPQRSASQATPATENDPGPDTAPSRGGLDRYPSVTVSPAPVSEQPSGAPSRSRSMSVSADRHASVIGERPSRTPQGARPQPGLGDTLLRSGSVLSPSTPPTPATAGHDTPREQSDREKERKAHLRASMSIPQTPKLVDEKASRREKGQSVALGYFDPRPAHSPSHGASPAGPPSAAAPAPPSSSS</sequence>
<dbReference type="Proteomes" id="UP000053257">
    <property type="component" value="Unassembled WGS sequence"/>
</dbReference>
<feature type="compositionally biased region" description="Low complexity" evidence="1">
    <location>
        <begin position="287"/>
        <end position="301"/>
    </location>
</feature>
<feature type="compositionally biased region" description="Polar residues" evidence="1">
    <location>
        <begin position="141"/>
        <end position="157"/>
    </location>
</feature>
<feature type="compositionally biased region" description="Pro residues" evidence="1">
    <location>
        <begin position="239"/>
        <end position="252"/>
    </location>
</feature>
<feature type="region of interest" description="Disordered" evidence="1">
    <location>
        <begin position="219"/>
        <end position="567"/>
    </location>
</feature>
<protein>
    <submittedName>
        <fullName evidence="2">Uncharacterized protein</fullName>
    </submittedName>
</protein>
<feature type="compositionally biased region" description="Basic and acidic residues" evidence="1">
    <location>
        <begin position="490"/>
        <end position="502"/>
    </location>
</feature>
<dbReference type="OrthoDB" id="2803045at2759"/>
<dbReference type="AlphaFoldDB" id="A0A0C3RVD7"/>
<dbReference type="HOGENOM" id="CLU_481994_0_0_1"/>
<feature type="compositionally biased region" description="Low complexity" evidence="1">
    <location>
        <begin position="543"/>
        <end position="559"/>
    </location>
</feature>
<feature type="compositionally biased region" description="Low complexity" evidence="1">
    <location>
        <begin position="342"/>
        <end position="371"/>
    </location>
</feature>
<evidence type="ECO:0000313" key="3">
    <source>
        <dbReference type="Proteomes" id="UP000053257"/>
    </source>
</evidence>
<feature type="compositionally biased region" description="Basic and acidic residues" evidence="1">
    <location>
        <begin position="518"/>
        <end position="529"/>
    </location>
</feature>
<name>A0A0C3RVD7_PHLG1</name>
<keyword evidence="3" id="KW-1185">Reference proteome</keyword>
<feature type="compositionally biased region" description="Basic and acidic residues" evidence="1">
    <location>
        <begin position="89"/>
        <end position="98"/>
    </location>
</feature>
<feature type="compositionally biased region" description="Polar residues" evidence="1">
    <location>
        <begin position="386"/>
        <end position="395"/>
    </location>
</feature>
<evidence type="ECO:0000313" key="2">
    <source>
        <dbReference type="EMBL" id="KIP05221.1"/>
    </source>
</evidence>
<gene>
    <name evidence="2" type="ORF">PHLGIDRAFT_120002</name>
</gene>
<feature type="region of interest" description="Disordered" evidence="1">
    <location>
        <begin position="75"/>
        <end position="183"/>
    </location>
</feature>
<organism evidence="2 3">
    <name type="scientific">Phlebiopsis gigantea (strain 11061_1 CR5-6)</name>
    <name type="common">White-rot fungus</name>
    <name type="synonym">Peniophora gigantea</name>
    <dbReference type="NCBI Taxonomy" id="745531"/>
    <lineage>
        <taxon>Eukaryota</taxon>
        <taxon>Fungi</taxon>
        <taxon>Dikarya</taxon>
        <taxon>Basidiomycota</taxon>
        <taxon>Agaricomycotina</taxon>
        <taxon>Agaricomycetes</taxon>
        <taxon>Polyporales</taxon>
        <taxon>Phanerochaetaceae</taxon>
        <taxon>Phlebiopsis</taxon>
    </lineage>
</organism>
<proteinExistence type="predicted"/>
<accession>A0A0C3RVD7</accession>
<feature type="compositionally biased region" description="Low complexity" evidence="1">
    <location>
        <begin position="310"/>
        <end position="320"/>
    </location>
</feature>
<feature type="compositionally biased region" description="Polar residues" evidence="1">
    <location>
        <begin position="425"/>
        <end position="439"/>
    </location>
</feature>
<feature type="compositionally biased region" description="Pro residues" evidence="1">
    <location>
        <begin position="372"/>
        <end position="381"/>
    </location>
</feature>